<sequence length="554" mass="64384">MADSRRPRRRTAGASSSRSRDARPAFIEGWISNPEKHVDFSNFWKERRLMAVKFIRLDFYRFYGFQFPYLFGTQGLTHLVEQKGCIYPDLIRVFYFNLKYRDGIITTKVKGVPIILDDDIWTNMPQLTIWDDAVKVHLGVPNFNCLLAFQSFLRHPQQRKNSRQLLVVQLLLTCLKRQTLAKEEGGPSLSTLVSIFLVVARRHLRSKEKLEHERKRQTLAKEEGGPSLSTLVSIFLVVARRHLRSKEKLEHERNQLCVTENTVLSEEVLKGQFIAIVKSCEQEKLALCVLKVGAVLYKLAELFPSGLFVVERERNYLISKVKGVTVRIDDSIWKYVVGFQPGGLKAHHGVSGLNKVYIYNNLLKDLNMIGKCDSFKDMYLLYALQTSIQTDWASVIGDYMMKVAKKNEYHLPYVVFISKILRLQNVDITNEITIVGNKRNVIEKLFLEHSGLRKSKEGWIFKEKFCSDTDKVDPINIDKSRYEFRPQTKFEEFVEVRFKRLDEKMSMLQKSFTELHRKMDYALRINAFGDTYVDDSESEKNNADEKIVKSSETE</sequence>
<evidence type="ECO:0000256" key="1">
    <source>
        <dbReference type="SAM" id="MobiDB-lite"/>
    </source>
</evidence>
<dbReference type="Gramene" id="KOM43583">
    <property type="protein sequence ID" value="KOM43583"/>
    <property type="gene ID" value="LR48_Vigan05g118800"/>
</dbReference>
<evidence type="ECO:0000313" key="2">
    <source>
        <dbReference type="EMBL" id="KOM43583.1"/>
    </source>
</evidence>
<reference evidence="3" key="1">
    <citation type="journal article" date="2015" name="Proc. Natl. Acad. Sci. U.S.A.">
        <title>Genome sequencing of adzuki bean (Vigna angularis) provides insight into high starch and low fat accumulation and domestication.</title>
        <authorList>
            <person name="Yang K."/>
            <person name="Tian Z."/>
            <person name="Chen C."/>
            <person name="Luo L."/>
            <person name="Zhao B."/>
            <person name="Wang Z."/>
            <person name="Yu L."/>
            <person name="Li Y."/>
            <person name="Sun Y."/>
            <person name="Li W."/>
            <person name="Chen Y."/>
            <person name="Li Y."/>
            <person name="Zhang Y."/>
            <person name="Ai D."/>
            <person name="Zhao J."/>
            <person name="Shang C."/>
            <person name="Ma Y."/>
            <person name="Wu B."/>
            <person name="Wang M."/>
            <person name="Gao L."/>
            <person name="Sun D."/>
            <person name="Zhang P."/>
            <person name="Guo F."/>
            <person name="Wang W."/>
            <person name="Li Y."/>
            <person name="Wang J."/>
            <person name="Varshney R.K."/>
            <person name="Wang J."/>
            <person name="Ling H.Q."/>
            <person name="Wan P."/>
        </authorList>
    </citation>
    <scope>NUCLEOTIDE SEQUENCE</scope>
    <source>
        <strain evidence="3">cv. Jingnong 6</strain>
    </source>
</reference>
<accession>A0A0L9ULG1</accession>
<organism evidence="2 3">
    <name type="scientific">Phaseolus angularis</name>
    <name type="common">Azuki bean</name>
    <name type="synonym">Vigna angularis</name>
    <dbReference type="NCBI Taxonomy" id="3914"/>
    <lineage>
        <taxon>Eukaryota</taxon>
        <taxon>Viridiplantae</taxon>
        <taxon>Streptophyta</taxon>
        <taxon>Embryophyta</taxon>
        <taxon>Tracheophyta</taxon>
        <taxon>Spermatophyta</taxon>
        <taxon>Magnoliopsida</taxon>
        <taxon>eudicotyledons</taxon>
        <taxon>Gunneridae</taxon>
        <taxon>Pentapetalae</taxon>
        <taxon>rosids</taxon>
        <taxon>fabids</taxon>
        <taxon>Fabales</taxon>
        <taxon>Fabaceae</taxon>
        <taxon>Papilionoideae</taxon>
        <taxon>50 kb inversion clade</taxon>
        <taxon>NPAAA clade</taxon>
        <taxon>indigoferoid/millettioid clade</taxon>
        <taxon>Phaseoleae</taxon>
        <taxon>Vigna</taxon>
    </lineage>
</organism>
<evidence type="ECO:0000313" key="3">
    <source>
        <dbReference type="Proteomes" id="UP000053144"/>
    </source>
</evidence>
<dbReference type="AlphaFoldDB" id="A0A0L9ULG1"/>
<dbReference type="Proteomes" id="UP000053144">
    <property type="component" value="Chromosome 5"/>
</dbReference>
<feature type="region of interest" description="Disordered" evidence="1">
    <location>
        <begin position="535"/>
        <end position="554"/>
    </location>
</feature>
<proteinExistence type="predicted"/>
<dbReference type="EMBL" id="CM003375">
    <property type="protein sequence ID" value="KOM43583.1"/>
    <property type="molecule type" value="Genomic_DNA"/>
</dbReference>
<name>A0A0L9ULG1_PHAAN</name>
<protein>
    <submittedName>
        <fullName evidence="2">Uncharacterized protein</fullName>
    </submittedName>
</protein>
<gene>
    <name evidence="2" type="ORF">LR48_Vigan05g118800</name>
</gene>
<feature type="region of interest" description="Disordered" evidence="1">
    <location>
        <begin position="1"/>
        <end position="20"/>
    </location>
</feature>
<feature type="compositionally biased region" description="Basic residues" evidence="1">
    <location>
        <begin position="1"/>
        <end position="11"/>
    </location>
</feature>
<feature type="compositionally biased region" description="Basic and acidic residues" evidence="1">
    <location>
        <begin position="538"/>
        <end position="554"/>
    </location>
</feature>